<dbReference type="AlphaFoldDB" id="A0A3M9NMR9"/>
<protein>
    <submittedName>
        <fullName evidence="1">Acyl-CoA reductase</fullName>
    </submittedName>
</protein>
<dbReference type="Proteomes" id="UP000267223">
    <property type="component" value="Unassembled WGS sequence"/>
</dbReference>
<comment type="caution">
    <text evidence="1">The sequence shown here is derived from an EMBL/GenBank/DDBJ whole genome shotgun (WGS) entry which is preliminary data.</text>
</comment>
<accession>A0A3M9NMR9</accession>
<sequence>MALSERIQILARLGKFLLTNNEELAAVKQKAFEKNKWFTEDFVDYAFKSISENYLDETKLSNWVNYYHIDDNIYPRRIGIVMAGNIPLVGLHDFLCVFVSGHHQEIKLSDKDDVLLPFIIKKLAEWDATSASRIRISETLKNCEAYIATGSNNSARYFHRYFGKYPSIIRNNKTSVAILTGDESEEQLSLLADDVNLYFGLGCRNVTQLWVPENYNFELLLRAFKKYNYFKDITKYRNNYDYNLALFIMNNKFYMTNESIILSENSNPFSAVSVLHYSFYEDEKIISAQLNENPEIQCIVAENAVAFGKSQQPGLFDYADGVDTMEFLLGL</sequence>
<dbReference type="RefSeq" id="WP_123119655.1">
    <property type="nucleotide sequence ID" value="NZ_RJJR01000002.1"/>
</dbReference>
<keyword evidence="2" id="KW-1185">Reference proteome</keyword>
<dbReference type="OrthoDB" id="1522941at2"/>
<gene>
    <name evidence="1" type="ORF">EFY79_05445</name>
</gene>
<evidence type="ECO:0000313" key="2">
    <source>
        <dbReference type="Proteomes" id="UP000267223"/>
    </source>
</evidence>
<name>A0A3M9NMR9_9BACT</name>
<reference evidence="1 2" key="1">
    <citation type="submission" date="2018-11" db="EMBL/GenBank/DDBJ databases">
        <title>Draft genome sequence of Ferruginibacter sp. BO-59.</title>
        <authorList>
            <person name="Im W.T."/>
        </authorList>
    </citation>
    <scope>NUCLEOTIDE SEQUENCE [LARGE SCALE GENOMIC DNA]</scope>
    <source>
        <strain evidence="1 2">BO-59</strain>
    </source>
</reference>
<dbReference type="EMBL" id="RJJR01000002">
    <property type="protein sequence ID" value="RNI39091.1"/>
    <property type="molecule type" value="Genomic_DNA"/>
</dbReference>
<evidence type="ECO:0000313" key="1">
    <source>
        <dbReference type="EMBL" id="RNI39091.1"/>
    </source>
</evidence>
<organism evidence="1 2">
    <name type="scientific">Hanamia caeni</name>
    <dbReference type="NCBI Taxonomy" id="2294116"/>
    <lineage>
        <taxon>Bacteria</taxon>
        <taxon>Pseudomonadati</taxon>
        <taxon>Bacteroidota</taxon>
        <taxon>Chitinophagia</taxon>
        <taxon>Chitinophagales</taxon>
        <taxon>Chitinophagaceae</taxon>
        <taxon>Hanamia</taxon>
    </lineage>
</organism>
<proteinExistence type="predicted"/>